<keyword evidence="7 12" id="KW-0326">Glycosidase</keyword>
<dbReference type="InterPro" id="IPR008979">
    <property type="entry name" value="Galactose-bd-like_sf"/>
</dbReference>
<dbReference type="EMBL" id="JBHSPT010000117">
    <property type="protein sequence ID" value="MFC6060327.1"/>
    <property type="molecule type" value="Genomic_DNA"/>
</dbReference>
<evidence type="ECO:0000256" key="8">
    <source>
        <dbReference type="RuleBase" id="RU003679"/>
    </source>
</evidence>
<feature type="region of interest" description="Disordered" evidence="9">
    <location>
        <begin position="28"/>
        <end position="54"/>
    </location>
</feature>
<sequence length="1014" mass="108026">MELSRRTFTALAGTAALGLALAGSGAATGTNSTNGTRAVPTGPPPAPPRADGRRHEVGFDRYSLLVDGRRLVLWSGEMHPFRLPSPSLWRDVLQKLRAHGHNAVSVPVPWNLHSPAPGEHDFTGVRDLDLFLTTAAEERLYVVLRPGPYLGTADLDAGGFPGWLTVAEGAATAADPAYLEHVDAWLSAVDAIAVRHLFTGGGGTVLLYQIEDRYEGRDGSGPADAGAGAYMSHLCGKVRADGIDVPLFHNDAGADGLWAPGTFPAGTGKRGGNWLYGFESSPLPGEVPADLGHFGRRGTGAGASARTPGFVAGAAVGASDPWGGVTSGGKGYIEVRGRWDPAYERSSLLTSLANGITLHNARVAAGGTSWGWLASPHVYTSYDYGAPIDHARRPTAKMAPLQQLGHLLRTVPDLARLEPASAVRPEDDRLTVYHLANPDTDAQVYVLRNDSADEVGSALPGTGVDVSVTVGARDAKLIATGLRLGRRRLAFTTAQPLFGVRAGRHDIAAFVGRAGETAQIALDCDVQPLTNRLDPEPAWSYDRGRLNVVTPLGAGGLSRVLVEGGDSDTPMLLLFADDATAQRLWPYETPSGPLLVYGPTLLRSATLRGSTVHLTGDNTGQTGLEVWAPRGITTVTWNGQPVRTTVSRSGALVREGLMPGTPAPSLPALTGWRRRAENPESAPDFDDARWTAADRTSSPAATPVPEGQPVLFADDYGFHYGDVWYRGHFEDARDATSVSLSYSTGTQGLLMAWLDGKPLGTHRMPVPDEDTAGRGTWTATATFRVPKKLRGRGEHVLSVLVRRMQQEGDTTGTAGPAGAREPAAGRRTRRAARGLTGVAFEGASPEVSWRIQGAGAPDRVRGALNNGGLYGEREGWHLPGYGDDRDRKAWKAVDRPREDRRRQGVTWYRTEFRLDVDPDVDASVGLVLEDDPERAYRVQIFLNGWNMGQYINDVGPQHTFMLPNGILRTRGSNTLALAVLSDGTTPSGPGDVRLTLMGATRGGVPVEAVESPGR</sequence>
<evidence type="ECO:0000256" key="6">
    <source>
        <dbReference type="ARBA" id="ARBA00023180"/>
    </source>
</evidence>
<dbReference type="InterPro" id="IPR031330">
    <property type="entry name" value="Gly_Hdrlase_35_cat"/>
</dbReference>
<evidence type="ECO:0000313" key="12">
    <source>
        <dbReference type="EMBL" id="MFC6060327.1"/>
    </source>
</evidence>
<dbReference type="Gene3D" id="3.20.20.80">
    <property type="entry name" value="Glycosidases"/>
    <property type="match status" value="1"/>
</dbReference>
<dbReference type="PROSITE" id="PS51318">
    <property type="entry name" value="TAT"/>
    <property type="match status" value="1"/>
</dbReference>
<evidence type="ECO:0000313" key="13">
    <source>
        <dbReference type="Proteomes" id="UP001596242"/>
    </source>
</evidence>
<feature type="signal peptide" evidence="10">
    <location>
        <begin position="1"/>
        <end position="26"/>
    </location>
</feature>
<keyword evidence="6" id="KW-0325">Glycoprotein</keyword>
<dbReference type="PANTHER" id="PTHR23421">
    <property type="entry name" value="BETA-GALACTOSIDASE RELATED"/>
    <property type="match status" value="1"/>
</dbReference>
<dbReference type="PRINTS" id="PR00742">
    <property type="entry name" value="GLHYDRLASE35"/>
</dbReference>
<feature type="region of interest" description="Disordered" evidence="9">
    <location>
        <begin position="676"/>
        <end position="708"/>
    </location>
</feature>
<feature type="compositionally biased region" description="Low complexity" evidence="9">
    <location>
        <begin position="810"/>
        <end position="822"/>
    </location>
</feature>
<keyword evidence="5 12" id="KW-0378">Hydrolase</keyword>
<dbReference type="Pfam" id="PF01301">
    <property type="entry name" value="Glyco_hydro_35"/>
    <property type="match status" value="1"/>
</dbReference>
<feature type="region of interest" description="Disordered" evidence="9">
    <location>
        <begin position="805"/>
        <end position="829"/>
    </location>
</feature>
<dbReference type="InterPro" id="IPR018954">
    <property type="entry name" value="Betagal_dom2"/>
</dbReference>
<dbReference type="RefSeq" id="WP_386406192.1">
    <property type="nucleotide sequence ID" value="NZ_JBHSPT010000117.1"/>
</dbReference>
<evidence type="ECO:0000259" key="11">
    <source>
        <dbReference type="SMART" id="SM01029"/>
    </source>
</evidence>
<keyword evidence="13" id="KW-1185">Reference proteome</keyword>
<evidence type="ECO:0000256" key="5">
    <source>
        <dbReference type="ARBA" id="ARBA00022801"/>
    </source>
</evidence>
<dbReference type="Pfam" id="PF13363">
    <property type="entry name" value="BetaGal_dom3"/>
    <property type="match status" value="1"/>
</dbReference>
<proteinExistence type="inferred from homology"/>
<dbReference type="InterPro" id="IPR037110">
    <property type="entry name" value="Betagal_dom2_sf"/>
</dbReference>
<accession>A0ABW1MB74</accession>
<dbReference type="Proteomes" id="UP001596242">
    <property type="component" value="Unassembled WGS sequence"/>
</dbReference>
<name>A0ABW1MB74_9ACTN</name>
<comment type="caution">
    <text evidence="12">The sequence shown here is derived from an EMBL/GenBank/DDBJ whole genome shotgun (WGS) entry which is preliminary data.</text>
</comment>
<reference evidence="13" key="1">
    <citation type="journal article" date="2019" name="Int. J. Syst. Evol. Microbiol.">
        <title>The Global Catalogue of Microorganisms (GCM) 10K type strain sequencing project: providing services to taxonomists for standard genome sequencing and annotation.</title>
        <authorList>
            <consortium name="The Broad Institute Genomics Platform"/>
            <consortium name="The Broad Institute Genome Sequencing Center for Infectious Disease"/>
            <person name="Wu L."/>
            <person name="Ma J."/>
        </authorList>
    </citation>
    <scope>NUCLEOTIDE SEQUENCE [LARGE SCALE GENOMIC DNA]</scope>
    <source>
        <strain evidence="13">JCM 12763</strain>
    </source>
</reference>
<evidence type="ECO:0000256" key="1">
    <source>
        <dbReference type="ARBA" id="ARBA00001412"/>
    </source>
</evidence>
<dbReference type="Gene3D" id="2.60.390.10">
    <property type="entry name" value="Beta-galactosidase, domain 3"/>
    <property type="match status" value="1"/>
</dbReference>
<feature type="chain" id="PRO_5046399958" description="beta-galactosidase" evidence="10">
    <location>
        <begin position="27"/>
        <end position="1014"/>
    </location>
</feature>
<dbReference type="InterPro" id="IPR036833">
    <property type="entry name" value="BetaGal_dom3_sf"/>
</dbReference>
<dbReference type="SUPFAM" id="SSF49785">
    <property type="entry name" value="Galactose-binding domain-like"/>
    <property type="match status" value="2"/>
</dbReference>
<dbReference type="InterPro" id="IPR017853">
    <property type="entry name" value="GH"/>
</dbReference>
<dbReference type="GO" id="GO:0004565">
    <property type="term" value="F:beta-galactosidase activity"/>
    <property type="evidence" value="ECO:0007669"/>
    <property type="project" value="UniProtKB-EC"/>
</dbReference>
<dbReference type="InterPro" id="IPR025972">
    <property type="entry name" value="BetaGal_dom3"/>
</dbReference>
<evidence type="ECO:0000256" key="4">
    <source>
        <dbReference type="ARBA" id="ARBA00022729"/>
    </source>
</evidence>
<dbReference type="InterPro" id="IPR001944">
    <property type="entry name" value="Glycoside_Hdrlase_35"/>
</dbReference>
<protein>
    <recommendedName>
        <fullName evidence="3">beta-galactosidase</fullName>
        <ecNumber evidence="3">3.2.1.23</ecNumber>
    </recommendedName>
</protein>
<evidence type="ECO:0000256" key="7">
    <source>
        <dbReference type="ARBA" id="ARBA00023295"/>
    </source>
</evidence>
<dbReference type="SUPFAM" id="SSF117100">
    <property type="entry name" value="Beta-galactosidase LacA, domain 3"/>
    <property type="match status" value="1"/>
</dbReference>
<comment type="similarity">
    <text evidence="2 8">Belongs to the glycosyl hydrolase 35 family.</text>
</comment>
<dbReference type="SUPFAM" id="SSF51445">
    <property type="entry name" value="(Trans)glycosidases"/>
    <property type="match status" value="1"/>
</dbReference>
<dbReference type="EC" id="3.2.1.23" evidence="3"/>
<dbReference type="Gene3D" id="2.60.120.260">
    <property type="entry name" value="Galactose-binding domain-like"/>
    <property type="match status" value="2"/>
</dbReference>
<dbReference type="Gene3D" id="2.102.20.10">
    <property type="entry name" value="Beta-galactosidase, domain 2"/>
    <property type="match status" value="1"/>
</dbReference>
<gene>
    <name evidence="12" type="ORF">ACFP50_34500</name>
</gene>
<comment type="catalytic activity">
    <reaction evidence="1">
        <text>Hydrolysis of terminal non-reducing beta-D-galactose residues in beta-D-galactosides.</text>
        <dbReference type="EC" id="3.2.1.23"/>
    </reaction>
</comment>
<dbReference type="InterPro" id="IPR006311">
    <property type="entry name" value="TAT_signal"/>
</dbReference>
<organism evidence="12 13">
    <name type="scientific">Streptomyces pratens</name>
    <dbReference type="NCBI Taxonomy" id="887456"/>
    <lineage>
        <taxon>Bacteria</taxon>
        <taxon>Bacillati</taxon>
        <taxon>Actinomycetota</taxon>
        <taxon>Actinomycetes</taxon>
        <taxon>Kitasatosporales</taxon>
        <taxon>Streptomycetaceae</taxon>
        <taxon>Streptomyces</taxon>
    </lineage>
</organism>
<dbReference type="SUPFAM" id="SSF51011">
    <property type="entry name" value="Glycosyl hydrolase domain"/>
    <property type="match status" value="1"/>
</dbReference>
<feature type="domain" description="Beta-galactosidase" evidence="11">
    <location>
        <begin position="411"/>
        <end position="584"/>
    </location>
</feature>
<feature type="compositionally biased region" description="Low complexity" evidence="9">
    <location>
        <begin position="28"/>
        <end position="40"/>
    </location>
</feature>
<evidence type="ECO:0000256" key="3">
    <source>
        <dbReference type="ARBA" id="ARBA00012756"/>
    </source>
</evidence>
<dbReference type="Pfam" id="PF13364">
    <property type="entry name" value="BetaGal_ABD2"/>
    <property type="match status" value="2"/>
</dbReference>
<evidence type="ECO:0000256" key="9">
    <source>
        <dbReference type="SAM" id="MobiDB-lite"/>
    </source>
</evidence>
<dbReference type="InterPro" id="IPR025300">
    <property type="entry name" value="BetaGal_jelly_roll_dom"/>
</dbReference>
<evidence type="ECO:0000256" key="10">
    <source>
        <dbReference type="SAM" id="SignalP"/>
    </source>
</evidence>
<evidence type="ECO:0000256" key="2">
    <source>
        <dbReference type="ARBA" id="ARBA00009809"/>
    </source>
</evidence>
<keyword evidence="4 10" id="KW-0732">Signal</keyword>
<dbReference type="SMART" id="SM01029">
    <property type="entry name" value="BetaGal_dom2"/>
    <property type="match status" value="1"/>
</dbReference>